<organism evidence="3 4">
    <name type="scientific">Streblomastix strix</name>
    <dbReference type="NCBI Taxonomy" id="222440"/>
    <lineage>
        <taxon>Eukaryota</taxon>
        <taxon>Metamonada</taxon>
        <taxon>Preaxostyla</taxon>
        <taxon>Oxymonadida</taxon>
        <taxon>Streblomastigidae</taxon>
        <taxon>Streblomastix</taxon>
    </lineage>
</organism>
<accession>A0A5J4V1G5</accession>
<sequence>MKCIKILNQCAAVVNQQVAVVSKCAAVVSKCAADVDLLLAICGQNNKQDYIQSTYNNILLANYGVNCAENNSALSKSVELLPRKVHQNFQIQQIHNPHISTVKLAQHFFHKKMRDIVKRFTLLYGIHPFFVSLLNVLKDKDHY</sequence>
<keyword evidence="1" id="KW-1133">Transmembrane helix</keyword>
<dbReference type="Pfam" id="PF17835">
    <property type="entry name" value="NOG1_N"/>
    <property type="match status" value="1"/>
</dbReference>
<reference evidence="3 4" key="1">
    <citation type="submission" date="2019-03" db="EMBL/GenBank/DDBJ databases">
        <title>Single cell metagenomics reveals metabolic interactions within the superorganism composed of flagellate Streblomastix strix and complex community of Bacteroidetes bacteria on its surface.</title>
        <authorList>
            <person name="Treitli S.C."/>
            <person name="Kolisko M."/>
            <person name="Husnik F."/>
            <person name="Keeling P."/>
            <person name="Hampl V."/>
        </authorList>
    </citation>
    <scope>NUCLEOTIDE SEQUENCE [LARGE SCALE GENOMIC DNA]</scope>
    <source>
        <strain evidence="3">ST1C</strain>
    </source>
</reference>
<gene>
    <name evidence="3" type="ORF">EZS28_028591</name>
</gene>
<feature type="domain" description="NOG1 N-terminal helical" evidence="2">
    <location>
        <begin position="72"/>
        <end position="143"/>
    </location>
</feature>
<comment type="caution">
    <text evidence="3">The sequence shown here is derived from an EMBL/GenBank/DDBJ whole genome shotgun (WGS) entry which is preliminary data.</text>
</comment>
<proteinExistence type="predicted"/>
<evidence type="ECO:0000313" key="4">
    <source>
        <dbReference type="Proteomes" id="UP000324800"/>
    </source>
</evidence>
<evidence type="ECO:0000313" key="3">
    <source>
        <dbReference type="EMBL" id="KAA6375881.1"/>
    </source>
</evidence>
<dbReference type="InterPro" id="IPR041623">
    <property type="entry name" value="NOG1_N"/>
</dbReference>
<dbReference type="EMBL" id="SNRW01010923">
    <property type="protein sequence ID" value="KAA6375881.1"/>
    <property type="molecule type" value="Genomic_DNA"/>
</dbReference>
<dbReference type="Gene3D" id="1.20.120.1190">
    <property type="match status" value="1"/>
</dbReference>
<protein>
    <recommendedName>
        <fullName evidence="2">NOG1 N-terminal helical domain-containing protein</fullName>
    </recommendedName>
</protein>
<evidence type="ECO:0000259" key="2">
    <source>
        <dbReference type="Pfam" id="PF17835"/>
    </source>
</evidence>
<evidence type="ECO:0000256" key="1">
    <source>
        <dbReference type="SAM" id="Phobius"/>
    </source>
</evidence>
<name>A0A5J4V1G5_9EUKA</name>
<dbReference type="AlphaFoldDB" id="A0A5J4V1G5"/>
<feature type="non-terminal residue" evidence="3">
    <location>
        <position position="143"/>
    </location>
</feature>
<keyword evidence="1" id="KW-0812">Transmembrane</keyword>
<feature type="transmembrane region" description="Helical" evidence="1">
    <location>
        <begin position="120"/>
        <end position="137"/>
    </location>
</feature>
<keyword evidence="1" id="KW-0472">Membrane</keyword>
<dbReference type="Proteomes" id="UP000324800">
    <property type="component" value="Unassembled WGS sequence"/>
</dbReference>